<name>A0ABX2PVQ8_9RHOB</name>
<evidence type="ECO:0008006" key="3">
    <source>
        <dbReference type="Google" id="ProtNLM"/>
    </source>
</evidence>
<dbReference type="RefSeq" id="WP_176867310.1">
    <property type="nucleotide sequence ID" value="NZ_JABXWT010000021.1"/>
</dbReference>
<evidence type="ECO:0000313" key="1">
    <source>
        <dbReference type="EMBL" id="NVO58269.1"/>
    </source>
</evidence>
<sequence>MTGPRITLRIDRIVSDTPGLERAALAAAIRDEVGTVVARDGTGSLGTSRNMAFGKGVVQGGKAPLAQRVGRATVKVLGS</sequence>
<protein>
    <recommendedName>
        <fullName evidence="3">TldD/PmbA family protein</fullName>
    </recommendedName>
</protein>
<gene>
    <name evidence="1" type="ORF">HW561_21005</name>
</gene>
<comment type="caution">
    <text evidence="1">The sequence shown here is derived from an EMBL/GenBank/DDBJ whole genome shotgun (WGS) entry which is preliminary data.</text>
</comment>
<dbReference type="EMBL" id="JABXWT010000021">
    <property type="protein sequence ID" value="NVO58269.1"/>
    <property type="molecule type" value="Genomic_DNA"/>
</dbReference>
<reference evidence="1 2" key="1">
    <citation type="submission" date="2020-06" db="EMBL/GenBank/DDBJ databases">
        <authorList>
            <person name="Cao W.R."/>
        </authorList>
    </citation>
    <scope>NUCLEOTIDE SEQUENCE [LARGE SCALE GENOMIC DNA]</scope>
    <source>
        <strain evidence="1 2">B1Z28</strain>
    </source>
</reference>
<evidence type="ECO:0000313" key="2">
    <source>
        <dbReference type="Proteomes" id="UP000630805"/>
    </source>
</evidence>
<accession>A0ABX2PVQ8</accession>
<proteinExistence type="predicted"/>
<organism evidence="1 2">
    <name type="scientific">Ruegeria haliotis</name>
    <dbReference type="NCBI Taxonomy" id="2747601"/>
    <lineage>
        <taxon>Bacteria</taxon>
        <taxon>Pseudomonadati</taxon>
        <taxon>Pseudomonadota</taxon>
        <taxon>Alphaproteobacteria</taxon>
        <taxon>Rhodobacterales</taxon>
        <taxon>Roseobacteraceae</taxon>
        <taxon>Ruegeria</taxon>
    </lineage>
</organism>
<dbReference type="Proteomes" id="UP000630805">
    <property type="component" value="Unassembled WGS sequence"/>
</dbReference>
<keyword evidence="2" id="KW-1185">Reference proteome</keyword>